<dbReference type="Proteomes" id="UP000828390">
    <property type="component" value="Unassembled WGS sequence"/>
</dbReference>
<organism evidence="1 2">
    <name type="scientific">Dreissena polymorpha</name>
    <name type="common">Zebra mussel</name>
    <name type="synonym">Mytilus polymorpha</name>
    <dbReference type="NCBI Taxonomy" id="45954"/>
    <lineage>
        <taxon>Eukaryota</taxon>
        <taxon>Metazoa</taxon>
        <taxon>Spiralia</taxon>
        <taxon>Lophotrochozoa</taxon>
        <taxon>Mollusca</taxon>
        <taxon>Bivalvia</taxon>
        <taxon>Autobranchia</taxon>
        <taxon>Heteroconchia</taxon>
        <taxon>Euheterodonta</taxon>
        <taxon>Imparidentia</taxon>
        <taxon>Neoheterodontei</taxon>
        <taxon>Myida</taxon>
        <taxon>Dreissenoidea</taxon>
        <taxon>Dreissenidae</taxon>
        <taxon>Dreissena</taxon>
    </lineage>
</organism>
<evidence type="ECO:0000313" key="2">
    <source>
        <dbReference type="Proteomes" id="UP000828390"/>
    </source>
</evidence>
<evidence type="ECO:0000313" key="1">
    <source>
        <dbReference type="EMBL" id="KAH3739001.1"/>
    </source>
</evidence>
<comment type="caution">
    <text evidence="1">The sequence shown here is derived from an EMBL/GenBank/DDBJ whole genome shotgun (WGS) entry which is preliminary data.</text>
</comment>
<dbReference type="AlphaFoldDB" id="A0A9D4I1K3"/>
<dbReference type="EMBL" id="JAIWYP010000011">
    <property type="protein sequence ID" value="KAH3739001.1"/>
    <property type="molecule type" value="Genomic_DNA"/>
</dbReference>
<accession>A0A9D4I1K3</accession>
<reference evidence="1" key="2">
    <citation type="submission" date="2020-11" db="EMBL/GenBank/DDBJ databases">
        <authorList>
            <person name="McCartney M.A."/>
            <person name="Auch B."/>
            <person name="Kono T."/>
            <person name="Mallez S."/>
            <person name="Becker A."/>
            <person name="Gohl D.M."/>
            <person name="Silverstein K.A.T."/>
            <person name="Koren S."/>
            <person name="Bechman K.B."/>
            <person name="Herman A."/>
            <person name="Abrahante J.E."/>
            <person name="Garbe J."/>
        </authorList>
    </citation>
    <scope>NUCLEOTIDE SEQUENCE</scope>
    <source>
        <strain evidence="1">Duluth1</strain>
        <tissue evidence="1">Whole animal</tissue>
    </source>
</reference>
<proteinExistence type="predicted"/>
<name>A0A9D4I1K3_DREPO</name>
<gene>
    <name evidence="1" type="ORF">DPMN_045645</name>
</gene>
<keyword evidence="2" id="KW-1185">Reference proteome</keyword>
<protein>
    <submittedName>
        <fullName evidence="1">Uncharacterized protein</fullName>
    </submittedName>
</protein>
<sequence>MRCPDVSEMTARAITGGGMDRIQICYGVKERESRERCSRDRNKCRDRRESVTTRGTRAYPQGLASVHQEHAENTYTITGRGVVRMIARQTT</sequence>
<reference evidence="1" key="1">
    <citation type="journal article" date="2019" name="bioRxiv">
        <title>The Genome of the Zebra Mussel, Dreissena polymorpha: A Resource for Invasive Species Research.</title>
        <authorList>
            <person name="McCartney M.A."/>
            <person name="Auch B."/>
            <person name="Kono T."/>
            <person name="Mallez S."/>
            <person name="Zhang Y."/>
            <person name="Obille A."/>
            <person name="Becker A."/>
            <person name="Abrahante J.E."/>
            <person name="Garbe J."/>
            <person name="Badalamenti J.P."/>
            <person name="Herman A."/>
            <person name="Mangelson H."/>
            <person name="Liachko I."/>
            <person name="Sullivan S."/>
            <person name="Sone E.D."/>
            <person name="Koren S."/>
            <person name="Silverstein K.A.T."/>
            <person name="Beckman K.B."/>
            <person name="Gohl D.M."/>
        </authorList>
    </citation>
    <scope>NUCLEOTIDE SEQUENCE</scope>
    <source>
        <strain evidence="1">Duluth1</strain>
        <tissue evidence="1">Whole animal</tissue>
    </source>
</reference>